<dbReference type="FunFam" id="3.80.10.10:FF:000383">
    <property type="entry name" value="Leucine-rich repeat receptor protein kinase EMS1"/>
    <property type="match status" value="1"/>
</dbReference>
<dbReference type="InterPro" id="IPR017441">
    <property type="entry name" value="Protein_kinase_ATP_BS"/>
</dbReference>
<dbReference type="GO" id="GO:0004674">
    <property type="term" value="F:protein serine/threonine kinase activity"/>
    <property type="evidence" value="ECO:0007669"/>
    <property type="project" value="UniProtKB-KW"/>
</dbReference>
<feature type="binding site" evidence="13">
    <location>
        <position position="879"/>
    </location>
    <ligand>
        <name>ATP</name>
        <dbReference type="ChEBI" id="CHEBI:30616"/>
    </ligand>
</feature>
<evidence type="ECO:0000256" key="12">
    <source>
        <dbReference type="ARBA" id="ARBA00023180"/>
    </source>
</evidence>
<dbReference type="PANTHER" id="PTHR45974">
    <property type="entry name" value="RECEPTOR-LIKE PROTEIN 55"/>
    <property type="match status" value="1"/>
</dbReference>
<keyword evidence="6 16" id="KW-0732">Signal</keyword>
<evidence type="ECO:0000256" key="13">
    <source>
        <dbReference type="PROSITE-ProRule" id="PRU10141"/>
    </source>
</evidence>
<evidence type="ECO:0000256" key="2">
    <source>
        <dbReference type="ARBA" id="ARBA00008684"/>
    </source>
</evidence>
<dbReference type="GO" id="GO:0016020">
    <property type="term" value="C:membrane"/>
    <property type="evidence" value="ECO:0007669"/>
    <property type="project" value="UniProtKB-SubCell"/>
</dbReference>
<dbReference type="InterPro" id="IPR000719">
    <property type="entry name" value="Prot_kinase_dom"/>
</dbReference>
<keyword evidence="10 13" id="KW-0067">ATP-binding</keyword>
<dbReference type="PROSITE" id="PS00108">
    <property type="entry name" value="PROTEIN_KINASE_ST"/>
    <property type="match status" value="1"/>
</dbReference>
<dbReference type="InterPro" id="IPR008271">
    <property type="entry name" value="Ser/Thr_kinase_AS"/>
</dbReference>
<gene>
    <name evidence="18" type="ORF">KFL_002470200</name>
</gene>
<dbReference type="CDD" id="cd14066">
    <property type="entry name" value="STKc_IRAK"/>
    <property type="match status" value="1"/>
</dbReference>
<dbReference type="SUPFAM" id="SSF56112">
    <property type="entry name" value="Protein kinase-like (PK-like)"/>
    <property type="match status" value="1"/>
</dbReference>
<evidence type="ECO:0000313" key="18">
    <source>
        <dbReference type="EMBL" id="GAQ85661.1"/>
    </source>
</evidence>
<dbReference type="Gene3D" id="3.30.200.20">
    <property type="entry name" value="Phosphorylase Kinase, domain 1"/>
    <property type="match status" value="1"/>
</dbReference>
<dbReference type="Proteomes" id="UP000054558">
    <property type="component" value="Unassembled WGS sequence"/>
</dbReference>
<dbReference type="Pfam" id="PF00069">
    <property type="entry name" value="Pkinase"/>
    <property type="match status" value="1"/>
</dbReference>
<dbReference type="PROSITE" id="PS00107">
    <property type="entry name" value="PROTEIN_KINASE_ATP"/>
    <property type="match status" value="1"/>
</dbReference>
<evidence type="ECO:0000256" key="1">
    <source>
        <dbReference type="ARBA" id="ARBA00004370"/>
    </source>
</evidence>
<evidence type="ECO:0000259" key="17">
    <source>
        <dbReference type="PROSITE" id="PS50011"/>
    </source>
</evidence>
<keyword evidence="11 15" id="KW-0472">Membrane</keyword>
<keyword evidence="15" id="KW-1133">Transmembrane helix</keyword>
<evidence type="ECO:0000256" key="6">
    <source>
        <dbReference type="ARBA" id="ARBA00022729"/>
    </source>
</evidence>
<dbReference type="PROSITE" id="PS51450">
    <property type="entry name" value="LRR"/>
    <property type="match status" value="1"/>
</dbReference>
<keyword evidence="19" id="KW-1185">Reference proteome</keyword>
<protein>
    <submittedName>
        <fullName evidence="18">L domain-like protein kinase superfamily</fullName>
    </submittedName>
</protein>
<evidence type="ECO:0000256" key="14">
    <source>
        <dbReference type="SAM" id="MobiDB-lite"/>
    </source>
</evidence>
<dbReference type="Pfam" id="PF00560">
    <property type="entry name" value="LRR_1"/>
    <property type="match status" value="3"/>
</dbReference>
<dbReference type="PANTHER" id="PTHR45974:SF266">
    <property type="entry name" value="LEUCINE-RICH REPEAT RECEPTOR PROTEIN KINASE HPCA1"/>
    <property type="match status" value="1"/>
</dbReference>
<dbReference type="PROSITE" id="PS50011">
    <property type="entry name" value="PROTEIN_KINASE_DOM"/>
    <property type="match status" value="1"/>
</dbReference>
<dbReference type="InterPro" id="IPR032675">
    <property type="entry name" value="LRR_dom_sf"/>
</dbReference>
<feature type="signal peptide" evidence="16">
    <location>
        <begin position="1"/>
        <end position="26"/>
    </location>
</feature>
<evidence type="ECO:0000256" key="9">
    <source>
        <dbReference type="ARBA" id="ARBA00022777"/>
    </source>
</evidence>
<dbReference type="InterPro" id="IPR001611">
    <property type="entry name" value="Leu-rich_rpt"/>
</dbReference>
<dbReference type="InterPro" id="IPR013210">
    <property type="entry name" value="LRR_N_plant-typ"/>
</dbReference>
<feature type="transmembrane region" description="Helical" evidence="15">
    <location>
        <begin position="663"/>
        <end position="688"/>
    </location>
</feature>
<dbReference type="EMBL" id="DF237196">
    <property type="protein sequence ID" value="GAQ85661.1"/>
    <property type="molecule type" value="Genomic_DNA"/>
</dbReference>
<dbReference type="Pfam" id="PF08263">
    <property type="entry name" value="LRRNT_2"/>
    <property type="match status" value="1"/>
</dbReference>
<dbReference type="OMA" id="WFSGNQF"/>
<feature type="compositionally biased region" description="Low complexity" evidence="14">
    <location>
        <begin position="753"/>
        <end position="790"/>
    </location>
</feature>
<dbReference type="SMART" id="SM00220">
    <property type="entry name" value="S_TKc"/>
    <property type="match status" value="1"/>
</dbReference>
<dbReference type="Gene3D" id="1.10.510.10">
    <property type="entry name" value="Transferase(Phosphotransferase) domain 1"/>
    <property type="match status" value="1"/>
</dbReference>
<evidence type="ECO:0000256" key="7">
    <source>
        <dbReference type="ARBA" id="ARBA00022737"/>
    </source>
</evidence>
<feature type="compositionally biased region" description="Basic and acidic residues" evidence="14">
    <location>
        <begin position="791"/>
        <end position="805"/>
    </location>
</feature>
<feature type="region of interest" description="Disordered" evidence="14">
    <location>
        <begin position="741"/>
        <end position="816"/>
    </location>
</feature>
<evidence type="ECO:0000256" key="11">
    <source>
        <dbReference type="ARBA" id="ARBA00023136"/>
    </source>
</evidence>
<keyword evidence="9 18" id="KW-0418">Kinase</keyword>
<proteinExistence type="inferred from homology"/>
<evidence type="ECO:0000256" key="3">
    <source>
        <dbReference type="ARBA" id="ARBA00022527"/>
    </source>
</evidence>
<evidence type="ECO:0000256" key="10">
    <source>
        <dbReference type="ARBA" id="ARBA00022840"/>
    </source>
</evidence>
<evidence type="ECO:0000256" key="8">
    <source>
        <dbReference type="ARBA" id="ARBA00022741"/>
    </source>
</evidence>
<dbReference type="SUPFAM" id="SSF52058">
    <property type="entry name" value="L domain-like"/>
    <property type="match status" value="1"/>
</dbReference>
<evidence type="ECO:0000256" key="5">
    <source>
        <dbReference type="ARBA" id="ARBA00022679"/>
    </source>
</evidence>
<reference evidence="18 19" key="1">
    <citation type="journal article" date="2014" name="Nat. Commun.">
        <title>Klebsormidium flaccidum genome reveals primary factors for plant terrestrial adaptation.</title>
        <authorList>
            <person name="Hori K."/>
            <person name="Maruyama F."/>
            <person name="Fujisawa T."/>
            <person name="Togashi T."/>
            <person name="Yamamoto N."/>
            <person name="Seo M."/>
            <person name="Sato S."/>
            <person name="Yamada T."/>
            <person name="Mori H."/>
            <person name="Tajima N."/>
            <person name="Moriyama T."/>
            <person name="Ikeuchi M."/>
            <person name="Watanabe M."/>
            <person name="Wada H."/>
            <person name="Kobayashi K."/>
            <person name="Saito M."/>
            <person name="Masuda T."/>
            <person name="Sasaki-Sekimoto Y."/>
            <person name="Mashiguchi K."/>
            <person name="Awai K."/>
            <person name="Shimojima M."/>
            <person name="Masuda S."/>
            <person name="Iwai M."/>
            <person name="Nobusawa T."/>
            <person name="Narise T."/>
            <person name="Kondo S."/>
            <person name="Saito H."/>
            <person name="Sato R."/>
            <person name="Murakawa M."/>
            <person name="Ihara Y."/>
            <person name="Oshima-Yamada Y."/>
            <person name="Ohtaka K."/>
            <person name="Satoh M."/>
            <person name="Sonobe K."/>
            <person name="Ishii M."/>
            <person name="Ohtani R."/>
            <person name="Kanamori-Sato M."/>
            <person name="Honoki R."/>
            <person name="Miyazaki D."/>
            <person name="Mochizuki H."/>
            <person name="Umetsu J."/>
            <person name="Higashi K."/>
            <person name="Shibata D."/>
            <person name="Kamiya Y."/>
            <person name="Sato N."/>
            <person name="Nakamura Y."/>
            <person name="Tabata S."/>
            <person name="Ida S."/>
            <person name="Kurokawa K."/>
            <person name="Ohta H."/>
        </authorList>
    </citation>
    <scope>NUCLEOTIDE SEQUENCE [LARGE SCALE GENOMIC DNA]</scope>
    <source>
        <strain evidence="18 19">NIES-2285</strain>
    </source>
</reference>
<accession>A0A1Y1I952</accession>
<dbReference type="OrthoDB" id="4062651at2759"/>
<feature type="region of interest" description="Disordered" evidence="14">
    <location>
        <begin position="699"/>
        <end position="719"/>
    </location>
</feature>
<evidence type="ECO:0000256" key="16">
    <source>
        <dbReference type="SAM" id="SignalP"/>
    </source>
</evidence>
<keyword evidence="5" id="KW-0808">Transferase</keyword>
<keyword evidence="7" id="KW-0677">Repeat</keyword>
<organism evidence="18 19">
    <name type="scientific">Klebsormidium nitens</name>
    <name type="common">Green alga</name>
    <name type="synonym">Ulothrix nitens</name>
    <dbReference type="NCBI Taxonomy" id="105231"/>
    <lineage>
        <taxon>Eukaryota</taxon>
        <taxon>Viridiplantae</taxon>
        <taxon>Streptophyta</taxon>
        <taxon>Klebsormidiophyceae</taxon>
        <taxon>Klebsormidiales</taxon>
        <taxon>Klebsormidiaceae</taxon>
        <taxon>Klebsormidium</taxon>
    </lineage>
</organism>
<keyword evidence="8 13" id="KW-0547">Nucleotide-binding</keyword>
<keyword evidence="12" id="KW-0325">Glycoprotein</keyword>
<comment type="similarity">
    <text evidence="2">Belongs to the protein kinase superfamily. Ser/Thr protein kinase family.</text>
</comment>
<keyword evidence="4" id="KW-0433">Leucine-rich repeat</keyword>
<sequence length="1355" mass="142426">MGSPSRWPLLCLFLALCLPVPGGTVGDDGATLTALKGVFQGSTGNALSTWTSASFFCTWQGVFCADTTVYKLDLSNQGLSGSIVDVMDTVSNLPGLQYLYLNNNQLSGGPIPDSLGQMTSLLGIHLQNNQIVGGLPDVFSRLTSITEIFLSNNPLGGTLPASLQALTGLQSLDMSSTALTGSIPSWMGSFQQLRLLYLGTNNLTGSIPPLTGLSSIMEFYVNINQLSGSIPPSIGGLKTLVKLYLDRNSFSGPIPATLGGLSSLRSLYLDNTQVNGTIPSELVKLLPTLTALDLRFTKLVGTVPAGLLSNAIVCDGFAPWGWPAGSGPTCIFSGNPSLVCPTGSVCPVTSSTPAPTPIPAKNTTIPVNTTAPTPGLNGSIVAPAPVPGQNTTIIAPTPQNVTVIAPSPVPGQNVTIIAPTPVAGQNGSTPALNASAPSPAVANQTLPGQNTTIVVPGPPGSNSTVVIPAPPGLNTTVIVSAPPGQNSTVVVPSLNQTVIPINQTTGTPGSSACTCPVNQTAGLGSVTGRCNCVYGLGASYRFVDRNLVDWTPSFQTAFLNALASQLGVQPFQIILGRAVQGSILVDTSVVPLVGDKFQIWTAAGIEDVLEGRNGRSLQLNQSDFGNVLVTSVTPPAQLDPSTAGSTVPNSAAPSSSSGSATGAIIGGIVGAIAGVLLIAGIIWAAIVYSKRRRKSHSQSHSMLVAPAGGPTSADPSFERLPSKSISVSVTSFPMLSNYNGAMSSSPPPPPSPGGAAAILSSPWRSSPSPPAADSSPRSSTPPLRTSPRKSTSSDHGARERLERSTTDSGYRGGRDTVSRTTRLLSLRESTEVLPPWREFTSEEIRVATGNYNPENVLGSGLFGTVYKAQFADGRIAAVKRAEIAPSVLASRQAEFQRELETLSQLRHRHLVPFLGFCEVASRELMLVYDFMPNGTLQDNLPGGARGILDWPARVKVAVEVASAIEYLHNGCRPPIVHRDIKANNILLDETDSAYLGDFGLATLYDAERTHITTAIKGTPGYLDPQYFATQELTQRSDVYSFGVLLLSVVTGKKAIFSVLELSPSDPDRARLQRQAIGKVNLTTWAVPLIREGRVDAIADETIPDVERYMHDIEIVAEIAAECVQDMSQDRPDMAEVLGRAGACAAVTGWGVRGPGGGGNGLRTLGSTGADGGTRLKGQRAWGQSQENAVATKCGFAESQELFREGSWTCDIGKRVGRVSAFVQHKKGVSVWLKTTGAGGFATDKVETGFGWHLGLMVKVQRRGGREFRASKERGLLGVHHLQFLHGRGRHTSSSAELKGLGLRRVGVGKNGVRRRKTVLVEHGYVNAVDLCPAGWLRGVEEVLIESRRLSGEWPF</sequence>
<comment type="subcellular location">
    <subcellularLocation>
        <location evidence="1">Membrane</location>
    </subcellularLocation>
</comment>
<evidence type="ECO:0000313" key="19">
    <source>
        <dbReference type="Proteomes" id="UP000054558"/>
    </source>
</evidence>
<name>A0A1Y1I952_KLENI</name>
<keyword evidence="15" id="KW-0812">Transmembrane</keyword>
<evidence type="ECO:0000256" key="4">
    <source>
        <dbReference type="ARBA" id="ARBA00022614"/>
    </source>
</evidence>
<dbReference type="STRING" id="105231.A0A1Y1I952"/>
<dbReference type="InterPro" id="IPR011009">
    <property type="entry name" value="Kinase-like_dom_sf"/>
</dbReference>
<feature type="chain" id="PRO_5013073099" evidence="16">
    <location>
        <begin position="27"/>
        <end position="1355"/>
    </location>
</feature>
<dbReference type="GO" id="GO:0005524">
    <property type="term" value="F:ATP binding"/>
    <property type="evidence" value="ECO:0007669"/>
    <property type="project" value="UniProtKB-UniRule"/>
</dbReference>
<evidence type="ECO:0000256" key="15">
    <source>
        <dbReference type="SAM" id="Phobius"/>
    </source>
</evidence>
<keyword evidence="3" id="KW-0723">Serine/threonine-protein kinase</keyword>
<dbReference type="Gene3D" id="3.80.10.10">
    <property type="entry name" value="Ribonuclease Inhibitor"/>
    <property type="match status" value="3"/>
</dbReference>
<feature type="domain" description="Protein kinase" evidence="17">
    <location>
        <begin position="851"/>
        <end position="1142"/>
    </location>
</feature>